<dbReference type="EMBL" id="JANFYS010000007">
    <property type="protein sequence ID" value="MCQ4769750.1"/>
    <property type="molecule type" value="Genomic_DNA"/>
</dbReference>
<comment type="caution">
    <text evidence="3">The sequence shown here is derived from an EMBL/GenBank/DDBJ whole genome shotgun (WGS) entry which is preliminary data.</text>
</comment>
<protein>
    <submittedName>
        <fullName evidence="3">Anti-sigma factor C-terminal domain-containing protein</fullName>
    </submittedName>
</protein>
<evidence type="ECO:0000256" key="1">
    <source>
        <dbReference type="SAM" id="Phobius"/>
    </source>
</evidence>
<sequence length="373" mass="42399">MRFEELYERYRTGTATAEETARVEEELAKFRLLTDYVAEHDELDLPEPPTEAEAREYRAVKRRARRSRRETVKLAVAVTCAVLLVGRLLLWPLLNQFFFYNPQRENLEQAMAVYSSLFFPTQSCSGTYAENTGLGRWEVTLQMGDWTGGGRRPARMQGAVHLWDLSFEDAFWEGYCPVNQWKSAGDGGEYAPGQSPAETAKKLRKLPDYTQGVLCLSFDRDLSMAELAGLMDAHPDLRVCWVKVRTLEGDGVLLPPTGFEPDGFIPDTGDGMRERYPWLFLEQHREDADRGAFYENHFKDLLRYMMDQKQTVWELGGAEHDQYQRALDYVEAHGVQAQGVFVSGSPADLAALCGEEAVSWASLDSICLYPDMK</sequence>
<dbReference type="AlphaFoldDB" id="A0AAW5JMZ3"/>
<feature type="transmembrane region" description="Helical" evidence="1">
    <location>
        <begin position="71"/>
        <end position="94"/>
    </location>
</feature>
<keyword evidence="1" id="KW-0472">Membrane</keyword>
<dbReference type="Proteomes" id="UP001204562">
    <property type="component" value="Unassembled WGS sequence"/>
</dbReference>
<evidence type="ECO:0000313" key="3">
    <source>
        <dbReference type="EMBL" id="MCQ4769750.1"/>
    </source>
</evidence>
<keyword evidence="1" id="KW-1133">Transmembrane helix</keyword>
<evidence type="ECO:0000259" key="2">
    <source>
        <dbReference type="Pfam" id="PF13791"/>
    </source>
</evidence>
<keyword evidence="1" id="KW-0812">Transmembrane</keyword>
<gene>
    <name evidence="3" type="ORF">NE579_04600</name>
</gene>
<name>A0AAW5JMZ3_9FIRM</name>
<reference evidence="3" key="1">
    <citation type="submission" date="2022-06" db="EMBL/GenBank/DDBJ databases">
        <title>Isolation of gut microbiota from human fecal samples.</title>
        <authorList>
            <person name="Pamer E.G."/>
            <person name="Barat B."/>
            <person name="Waligurski E."/>
            <person name="Medina S."/>
            <person name="Paddock L."/>
            <person name="Mostad J."/>
        </authorList>
    </citation>
    <scope>NUCLEOTIDE SEQUENCE</scope>
    <source>
        <strain evidence="3">DFI.9.91</strain>
    </source>
</reference>
<dbReference type="InterPro" id="IPR025672">
    <property type="entry name" value="Sigma_reg_C_dom"/>
</dbReference>
<evidence type="ECO:0000313" key="4">
    <source>
        <dbReference type="Proteomes" id="UP001204562"/>
    </source>
</evidence>
<dbReference type="RefSeq" id="WP_256303445.1">
    <property type="nucleotide sequence ID" value="NZ_JANFYS010000007.1"/>
</dbReference>
<proteinExistence type="predicted"/>
<feature type="domain" description="Sigma factor regulator C-terminal" evidence="2">
    <location>
        <begin position="203"/>
        <end position="364"/>
    </location>
</feature>
<organism evidence="3 4">
    <name type="scientific">Intestinimonas massiliensis</name>
    <name type="common">ex Afouda et al. 2020</name>
    <dbReference type="NCBI Taxonomy" id="1673721"/>
    <lineage>
        <taxon>Bacteria</taxon>
        <taxon>Bacillati</taxon>
        <taxon>Bacillota</taxon>
        <taxon>Clostridia</taxon>
        <taxon>Eubacteriales</taxon>
        <taxon>Intestinimonas</taxon>
    </lineage>
</organism>
<dbReference type="Pfam" id="PF13791">
    <property type="entry name" value="Sigma_reg_C"/>
    <property type="match status" value="1"/>
</dbReference>
<accession>A0AAW5JMZ3</accession>